<reference evidence="2 3" key="1">
    <citation type="submission" date="2019-02" db="EMBL/GenBank/DDBJ databases">
        <title>Deep-cultivation of Planctomycetes and their phenomic and genomic characterization uncovers novel biology.</title>
        <authorList>
            <person name="Wiegand S."/>
            <person name="Jogler M."/>
            <person name="Boedeker C."/>
            <person name="Pinto D."/>
            <person name="Vollmers J."/>
            <person name="Rivas-Marin E."/>
            <person name="Kohn T."/>
            <person name="Peeters S.H."/>
            <person name="Heuer A."/>
            <person name="Rast P."/>
            <person name="Oberbeckmann S."/>
            <person name="Bunk B."/>
            <person name="Jeske O."/>
            <person name="Meyerdierks A."/>
            <person name="Storesund J.E."/>
            <person name="Kallscheuer N."/>
            <person name="Luecker S."/>
            <person name="Lage O.M."/>
            <person name="Pohl T."/>
            <person name="Merkel B.J."/>
            <person name="Hornburger P."/>
            <person name="Mueller R.-W."/>
            <person name="Bruemmer F."/>
            <person name="Labrenz M."/>
            <person name="Spormann A.M."/>
            <person name="Op den Camp H."/>
            <person name="Overmann J."/>
            <person name="Amann R."/>
            <person name="Jetten M.S.M."/>
            <person name="Mascher T."/>
            <person name="Medema M.H."/>
            <person name="Devos D.P."/>
            <person name="Kaster A.-K."/>
            <person name="Ovreas L."/>
            <person name="Rohde M."/>
            <person name="Galperin M.Y."/>
            <person name="Jogler C."/>
        </authorList>
    </citation>
    <scope>NUCLEOTIDE SEQUENCE [LARGE SCALE GENOMIC DNA]</scope>
    <source>
        <strain evidence="2 3">Pan189</strain>
    </source>
</reference>
<proteinExistence type="predicted"/>
<keyword evidence="3" id="KW-1185">Reference proteome</keyword>
<dbReference type="RefSeq" id="WP_145364597.1">
    <property type="nucleotide sequence ID" value="NZ_CP036268.1"/>
</dbReference>
<feature type="transmembrane region" description="Helical" evidence="1">
    <location>
        <begin position="67"/>
        <end position="96"/>
    </location>
</feature>
<evidence type="ECO:0000313" key="3">
    <source>
        <dbReference type="Proteomes" id="UP000317318"/>
    </source>
</evidence>
<feature type="transmembrane region" description="Helical" evidence="1">
    <location>
        <begin position="108"/>
        <end position="133"/>
    </location>
</feature>
<name>A0A517R3P4_9PLAN</name>
<gene>
    <name evidence="2" type="ORF">Pan189_28880</name>
</gene>
<evidence type="ECO:0000256" key="1">
    <source>
        <dbReference type="SAM" id="Phobius"/>
    </source>
</evidence>
<dbReference type="AlphaFoldDB" id="A0A517R3P4"/>
<sequence>MIAFIRELLVMAVLLVVASITLSGGPLRLVDPIGDGSAAVIEMVWLTAALALTAARPVRGSWPLVSLAFGGLLCDAIAGRPVGATVVAAVSIGWLFQEFGTRREASGVMASVLSLIRTSIALVWIGCGGSILAEISAGRMPAAESQLRLIGSGLTATAWVAAALLLILIGRWLLNWNSPVANRGH</sequence>
<dbReference type="Proteomes" id="UP000317318">
    <property type="component" value="Chromosome"/>
</dbReference>
<dbReference type="KEGG" id="svp:Pan189_28880"/>
<keyword evidence="1" id="KW-0812">Transmembrane</keyword>
<protein>
    <recommendedName>
        <fullName evidence="4">Rod shape-determining protein MreD</fullName>
    </recommendedName>
</protein>
<feature type="transmembrane region" description="Helical" evidence="1">
    <location>
        <begin position="154"/>
        <end position="174"/>
    </location>
</feature>
<keyword evidence="1" id="KW-1133">Transmembrane helix</keyword>
<evidence type="ECO:0000313" key="2">
    <source>
        <dbReference type="EMBL" id="QDT38494.1"/>
    </source>
</evidence>
<dbReference type="EMBL" id="CP036268">
    <property type="protein sequence ID" value="QDT38494.1"/>
    <property type="molecule type" value="Genomic_DNA"/>
</dbReference>
<evidence type="ECO:0008006" key="4">
    <source>
        <dbReference type="Google" id="ProtNLM"/>
    </source>
</evidence>
<accession>A0A517R3P4</accession>
<organism evidence="2 3">
    <name type="scientific">Stratiformator vulcanicus</name>
    <dbReference type="NCBI Taxonomy" id="2527980"/>
    <lineage>
        <taxon>Bacteria</taxon>
        <taxon>Pseudomonadati</taxon>
        <taxon>Planctomycetota</taxon>
        <taxon>Planctomycetia</taxon>
        <taxon>Planctomycetales</taxon>
        <taxon>Planctomycetaceae</taxon>
        <taxon>Stratiformator</taxon>
    </lineage>
</organism>
<keyword evidence="1" id="KW-0472">Membrane</keyword>